<dbReference type="InterPro" id="IPR001110">
    <property type="entry name" value="UPF0012_CS"/>
</dbReference>
<dbReference type="Pfam" id="PF00795">
    <property type="entry name" value="CN_hydrolase"/>
    <property type="match status" value="1"/>
</dbReference>
<dbReference type="InterPro" id="IPR045254">
    <property type="entry name" value="Nit1/2_C-N_Hydrolase"/>
</dbReference>
<dbReference type="Gene3D" id="3.60.110.10">
    <property type="entry name" value="Carbon-nitrogen hydrolase"/>
    <property type="match status" value="1"/>
</dbReference>
<dbReference type="PROSITE" id="PS01227">
    <property type="entry name" value="UPF0012"/>
    <property type="match status" value="1"/>
</dbReference>
<organism evidence="4">
    <name type="scientific">Thermorudis peleae</name>
    <dbReference type="NCBI Taxonomy" id="1382356"/>
    <lineage>
        <taxon>Bacteria</taxon>
        <taxon>Pseudomonadati</taxon>
        <taxon>Thermomicrobiota</taxon>
        <taxon>Thermomicrobia</taxon>
        <taxon>Thermomicrobia incertae sedis</taxon>
        <taxon>Thermorudis</taxon>
    </lineage>
</organism>
<sequence length="275" mass="30044">MRVGVVQMNSRGDKAENLATAERLIAEAAARGAQVVALPEYVSYLGPREQHEANAEPIPGPTTERFAAAARRHGLYLLGGSILERSATPGKYYNTSVLFDPSGAILATYRKIHLFDIDLTGNVTANESATILPGDRIVTAEIAGHRVGLTICYDLRFPELYRLLALEGAELVFVPAAFTLYTGKDHWHVLLRARAIENQCYVVAPAQIGPHEPNAQCYGHALVVDPWGTVVAEAPNRVGVVVSELDFSYLREIRAQLPSLANRRPEAYRGFPVTV</sequence>
<dbReference type="GO" id="GO:0016811">
    <property type="term" value="F:hydrolase activity, acting on carbon-nitrogen (but not peptide) bonds, in linear amides"/>
    <property type="evidence" value="ECO:0007669"/>
    <property type="project" value="InterPro"/>
</dbReference>
<proteinExistence type="inferred from homology"/>
<dbReference type="PANTHER" id="PTHR23088">
    <property type="entry name" value="NITRILASE-RELATED"/>
    <property type="match status" value="1"/>
</dbReference>
<dbReference type="InterPro" id="IPR036526">
    <property type="entry name" value="C-N_Hydrolase_sf"/>
</dbReference>
<dbReference type="PANTHER" id="PTHR23088:SF27">
    <property type="entry name" value="DEAMINATED GLUTATHIONE AMIDASE"/>
    <property type="match status" value="1"/>
</dbReference>
<reference evidence="4" key="1">
    <citation type="journal article" date="2020" name="mSystems">
        <title>Genome- and Community-Level Interaction Insights into Carbon Utilization and Element Cycling Functions of Hydrothermarchaeota in Hydrothermal Sediment.</title>
        <authorList>
            <person name="Zhou Z."/>
            <person name="Liu Y."/>
            <person name="Xu W."/>
            <person name="Pan J."/>
            <person name="Luo Z.H."/>
            <person name="Li M."/>
        </authorList>
    </citation>
    <scope>NUCLEOTIDE SEQUENCE [LARGE SCALE GENOMIC DNA]</scope>
    <source>
        <strain evidence="4">SpSt-210</strain>
    </source>
</reference>
<dbReference type="InterPro" id="IPR003010">
    <property type="entry name" value="C-N_Hydrolase"/>
</dbReference>
<dbReference type="CDD" id="cd07572">
    <property type="entry name" value="nit"/>
    <property type="match status" value="1"/>
</dbReference>
<dbReference type="EMBL" id="DSIY01000348">
    <property type="protein sequence ID" value="HEG92704.1"/>
    <property type="molecule type" value="Genomic_DNA"/>
</dbReference>
<accession>A0A831TIH5</accession>
<comment type="caution">
    <text evidence="4">The sequence shown here is derived from an EMBL/GenBank/DDBJ whole genome shotgun (WGS) entry which is preliminary data.</text>
</comment>
<name>A0A831TIH5_9BACT</name>
<evidence type="ECO:0000256" key="1">
    <source>
        <dbReference type="ARBA" id="ARBA00010613"/>
    </source>
</evidence>
<dbReference type="PROSITE" id="PS50263">
    <property type="entry name" value="CN_HYDROLASE"/>
    <property type="match status" value="1"/>
</dbReference>
<gene>
    <name evidence="4" type="ORF">ENP34_14900</name>
</gene>
<dbReference type="SUPFAM" id="SSF56317">
    <property type="entry name" value="Carbon-nitrogen hydrolase"/>
    <property type="match status" value="1"/>
</dbReference>
<feature type="domain" description="CN hydrolase" evidence="3">
    <location>
        <begin position="1"/>
        <end position="247"/>
    </location>
</feature>
<dbReference type="AlphaFoldDB" id="A0A831TIH5"/>
<keyword evidence="2 4" id="KW-0378">Hydrolase</keyword>
<evidence type="ECO:0000259" key="3">
    <source>
        <dbReference type="PROSITE" id="PS50263"/>
    </source>
</evidence>
<evidence type="ECO:0000256" key="2">
    <source>
        <dbReference type="ARBA" id="ARBA00022801"/>
    </source>
</evidence>
<comment type="similarity">
    <text evidence="1">Belongs to the carbon-nitrogen hydrolase superfamily. NIT1/NIT2 family.</text>
</comment>
<protein>
    <submittedName>
        <fullName evidence="4">Carbon-nitrogen hydrolase family protein</fullName>
    </submittedName>
</protein>
<evidence type="ECO:0000313" key="4">
    <source>
        <dbReference type="EMBL" id="HEG92704.1"/>
    </source>
</evidence>